<keyword evidence="5 6" id="KW-0472">Membrane</keyword>
<evidence type="ECO:0008006" key="9">
    <source>
        <dbReference type="Google" id="ProtNLM"/>
    </source>
</evidence>
<feature type="transmembrane region" description="Helical" evidence="6">
    <location>
        <begin position="348"/>
        <end position="367"/>
    </location>
</feature>
<evidence type="ECO:0000313" key="7">
    <source>
        <dbReference type="EMBL" id="MBE0367931.1"/>
    </source>
</evidence>
<evidence type="ECO:0000313" key="8">
    <source>
        <dbReference type="Proteomes" id="UP000615755"/>
    </source>
</evidence>
<reference evidence="7 8" key="1">
    <citation type="submission" date="2015-03" db="EMBL/GenBank/DDBJ databases">
        <title>Genome sequence of Pseudoalteromonas aurantia.</title>
        <authorList>
            <person name="Xie B.-B."/>
            <person name="Rong J.-C."/>
            <person name="Qin Q.-L."/>
            <person name="Zhang Y.-Z."/>
        </authorList>
    </citation>
    <scope>NUCLEOTIDE SEQUENCE [LARGE SCALE GENOMIC DNA]</scope>
    <source>
        <strain evidence="7 8">208</strain>
    </source>
</reference>
<gene>
    <name evidence="7" type="ORF">PAUR_a1408</name>
</gene>
<keyword evidence="2" id="KW-1003">Cell membrane</keyword>
<evidence type="ECO:0000256" key="5">
    <source>
        <dbReference type="ARBA" id="ARBA00023136"/>
    </source>
</evidence>
<dbReference type="SUPFAM" id="SSF103473">
    <property type="entry name" value="MFS general substrate transporter"/>
    <property type="match status" value="1"/>
</dbReference>
<comment type="subcellular location">
    <subcellularLocation>
        <location evidence="1">Cell inner membrane</location>
        <topology evidence="1">Multi-pass membrane protein</topology>
    </subcellularLocation>
</comment>
<dbReference type="PANTHER" id="PTHR43702">
    <property type="entry name" value="L-FUCOSE-PROTON SYMPORTER"/>
    <property type="match status" value="1"/>
</dbReference>
<dbReference type="Proteomes" id="UP000615755">
    <property type="component" value="Unassembled WGS sequence"/>
</dbReference>
<dbReference type="InterPro" id="IPR050375">
    <property type="entry name" value="MFS_TsgA-like"/>
</dbReference>
<evidence type="ECO:0000256" key="4">
    <source>
        <dbReference type="ARBA" id="ARBA00022989"/>
    </source>
</evidence>
<feature type="transmembrane region" description="Helical" evidence="6">
    <location>
        <begin position="379"/>
        <end position="401"/>
    </location>
</feature>
<accession>A0ABR9EAB6</accession>
<feature type="transmembrane region" description="Helical" evidence="6">
    <location>
        <begin position="7"/>
        <end position="30"/>
    </location>
</feature>
<keyword evidence="8" id="KW-1185">Reference proteome</keyword>
<keyword evidence="3 6" id="KW-0812">Transmembrane</keyword>
<feature type="transmembrane region" description="Helical" evidence="6">
    <location>
        <begin position="224"/>
        <end position="243"/>
    </location>
</feature>
<feature type="transmembrane region" description="Helical" evidence="6">
    <location>
        <begin position="291"/>
        <end position="309"/>
    </location>
</feature>
<comment type="caution">
    <text evidence="7">The sequence shown here is derived from an EMBL/GenBank/DDBJ whole genome shotgun (WGS) entry which is preliminary data.</text>
</comment>
<organism evidence="7 8">
    <name type="scientific">Pseudoalteromonas aurantia 208</name>
    <dbReference type="NCBI Taxonomy" id="1314867"/>
    <lineage>
        <taxon>Bacteria</taxon>
        <taxon>Pseudomonadati</taxon>
        <taxon>Pseudomonadota</taxon>
        <taxon>Gammaproteobacteria</taxon>
        <taxon>Alteromonadales</taxon>
        <taxon>Pseudoalteromonadaceae</taxon>
        <taxon>Pseudoalteromonas</taxon>
    </lineage>
</organism>
<proteinExistence type="predicted"/>
<dbReference type="EMBL" id="AQGV01000012">
    <property type="protein sequence ID" value="MBE0367931.1"/>
    <property type="molecule type" value="Genomic_DNA"/>
</dbReference>
<feature type="transmembrane region" description="Helical" evidence="6">
    <location>
        <begin position="315"/>
        <end position="336"/>
    </location>
</feature>
<feature type="transmembrane region" description="Helical" evidence="6">
    <location>
        <begin position="97"/>
        <end position="119"/>
    </location>
</feature>
<name>A0ABR9EAB6_9GAMM</name>
<dbReference type="RefSeq" id="WP_192507293.1">
    <property type="nucleotide sequence ID" value="NZ_AQGV01000012.1"/>
</dbReference>
<evidence type="ECO:0000256" key="1">
    <source>
        <dbReference type="ARBA" id="ARBA00004429"/>
    </source>
</evidence>
<keyword evidence="4 6" id="KW-1133">Transmembrane helix</keyword>
<dbReference type="Pfam" id="PF07690">
    <property type="entry name" value="MFS_1"/>
    <property type="match status" value="1"/>
</dbReference>
<evidence type="ECO:0000256" key="3">
    <source>
        <dbReference type="ARBA" id="ARBA00022692"/>
    </source>
</evidence>
<feature type="transmembrane region" description="Helical" evidence="6">
    <location>
        <begin position="263"/>
        <end position="284"/>
    </location>
</feature>
<feature type="transmembrane region" description="Helical" evidence="6">
    <location>
        <begin position="73"/>
        <end position="91"/>
    </location>
</feature>
<feature type="transmembrane region" description="Helical" evidence="6">
    <location>
        <begin position="131"/>
        <end position="153"/>
    </location>
</feature>
<feature type="transmembrane region" description="Helical" evidence="6">
    <location>
        <begin position="36"/>
        <end position="61"/>
    </location>
</feature>
<evidence type="ECO:0000256" key="2">
    <source>
        <dbReference type="ARBA" id="ARBA00022475"/>
    </source>
</evidence>
<evidence type="ECO:0000256" key="6">
    <source>
        <dbReference type="SAM" id="Phobius"/>
    </source>
</evidence>
<dbReference type="InterPro" id="IPR036259">
    <property type="entry name" value="MFS_trans_sf"/>
</dbReference>
<protein>
    <recommendedName>
        <fullName evidence="9">MFS transporter</fullName>
    </recommendedName>
</protein>
<sequence length="419" mass="45276">MNPKYAVVLLVLMTFFMVSFMTNILGPIFPELIADFGIGIALAGFFPFAFFAAYGVMSIPAGLLVQTVGEKKTMLIAFVLAGTGSLIFALFPRFTIAMVALFAIGCAMALLQVAINPLLRVSGGSQYFAMYSVLAQLIFGVAATLSPLVYSFFVERIQKGSGLGLIFKGLVPNGMEWLSMYWLFSVLCFGMTLYVAVTPLVKVTRCENELLTVKQSLALLKKPTVLRFFFAIVAYVTLEQGIANSISLFLHSYHQVDVQTQGAFAVSQFWMLLTLGCFIGLLLLRFIDAQKLLMGFSAGAGISLVAALFSDQEGAIFGFATMGFFLSIMWSVLVSLGLNSVRVGHGAVTGILCTGIVGGAMVSPILGVASEVLNSQRSAMLLLLIPLAYIFSVGVWARPLVKNHTAKLYKKKTQGQQLL</sequence>
<dbReference type="PANTHER" id="PTHR43702:SF12">
    <property type="entry name" value="N-ACETYL GLUCOSAMINE TRANSPORTER NAGP"/>
    <property type="match status" value="1"/>
</dbReference>
<feature type="transmembrane region" description="Helical" evidence="6">
    <location>
        <begin position="180"/>
        <end position="203"/>
    </location>
</feature>
<dbReference type="InterPro" id="IPR011701">
    <property type="entry name" value="MFS"/>
</dbReference>
<dbReference type="Gene3D" id="1.20.1250.20">
    <property type="entry name" value="MFS general substrate transporter like domains"/>
    <property type="match status" value="2"/>
</dbReference>